<dbReference type="PANTHER" id="PTHR38430:SF1">
    <property type="entry name" value="PROTEIN-ARGININE KINASE ACTIVATOR PROTEIN"/>
    <property type="match status" value="1"/>
</dbReference>
<dbReference type="GO" id="GO:0008270">
    <property type="term" value="F:zinc ion binding"/>
    <property type="evidence" value="ECO:0007669"/>
    <property type="project" value="TreeGrafter"/>
</dbReference>
<dbReference type="GO" id="GO:0050897">
    <property type="term" value="F:cobalt ion binding"/>
    <property type="evidence" value="ECO:0007669"/>
    <property type="project" value="TreeGrafter"/>
</dbReference>
<protein>
    <submittedName>
        <fullName evidence="2">Protein arginine kinase activator</fullName>
    </submittedName>
</protein>
<dbReference type="PROSITE" id="PS50151">
    <property type="entry name" value="UVR"/>
    <property type="match status" value="1"/>
</dbReference>
<keyword evidence="2" id="KW-0418">Kinase</keyword>
<dbReference type="Gene3D" id="4.10.860.10">
    <property type="entry name" value="UVR domain"/>
    <property type="match status" value="1"/>
</dbReference>
<dbReference type="PIRSF" id="PIRSF015034">
    <property type="entry name" value="YacH"/>
    <property type="match status" value="1"/>
</dbReference>
<dbReference type="EMBL" id="FQZP01000017">
    <property type="protein sequence ID" value="SHI97252.1"/>
    <property type="molecule type" value="Genomic_DNA"/>
</dbReference>
<reference evidence="2 3" key="1">
    <citation type="submission" date="2016-11" db="EMBL/GenBank/DDBJ databases">
        <authorList>
            <person name="Varghese N."/>
            <person name="Submissions S."/>
        </authorList>
    </citation>
    <scope>NUCLEOTIDE SEQUENCE [LARGE SCALE GENOMIC DNA]</scope>
    <source>
        <strain evidence="2 3">DSM 19027</strain>
    </source>
</reference>
<dbReference type="AlphaFoldDB" id="A0A1M6FI19"/>
<dbReference type="Pfam" id="PF02151">
    <property type="entry name" value="UVR"/>
    <property type="match status" value="1"/>
</dbReference>
<dbReference type="GO" id="GO:0016301">
    <property type="term" value="F:kinase activity"/>
    <property type="evidence" value="ECO:0007669"/>
    <property type="project" value="UniProtKB-KW"/>
</dbReference>
<evidence type="ECO:0000313" key="2">
    <source>
        <dbReference type="EMBL" id="SHI97252.1"/>
    </source>
</evidence>
<dbReference type="InterPro" id="IPR036876">
    <property type="entry name" value="UVR_dom_sf"/>
</dbReference>
<organism evidence="2 3">
    <name type="scientific">Thermoclostridium caenicola</name>
    <dbReference type="NCBI Taxonomy" id="659425"/>
    <lineage>
        <taxon>Bacteria</taxon>
        <taxon>Bacillati</taxon>
        <taxon>Bacillota</taxon>
        <taxon>Clostridia</taxon>
        <taxon>Eubacteriales</taxon>
        <taxon>Oscillospiraceae</taxon>
        <taxon>Thermoclostridium</taxon>
    </lineage>
</organism>
<evidence type="ECO:0000313" key="3">
    <source>
        <dbReference type="Proteomes" id="UP000324781"/>
    </source>
</evidence>
<gene>
    <name evidence="2" type="ORF">SAMN05444373_101726</name>
</gene>
<name>A0A1M6FI19_9FIRM</name>
<dbReference type="InterPro" id="IPR001943">
    <property type="entry name" value="UVR_dom"/>
</dbReference>
<dbReference type="GO" id="GO:1990170">
    <property type="term" value="P:stress response to cadmium ion"/>
    <property type="evidence" value="ECO:0007669"/>
    <property type="project" value="TreeGrafter"/>
</dbReference>
<keyword evidence="3" id="KW-1185">Reference proteome</keyword>
<accession>A0A1M6FI19</accession>
<dbReference type="PANTHER" id="PTHR38430">
    <property type="entry name" value="PROTEIN-ARGININE KINASE ACTIVATOR PROTEIN"/>
    <property type="match status" value="1"/>
</dbReference>
<feature type="domain" description="UVR" evidence="1">
    <location>
        <begin position="124"/>
        <end position="159"/>
    </location>
</feature>
<dbReference type="Proteomes" id="UP000324781">
    <property type="component" value="Unassembled WGS sequence"/>
</dbReference>
<dbReference type="InterPro" id="IPR025542">
    <property type="entry name" value="YacH"/>
</dbReference>
<keyword evidence="2" id="KW-0808">Transferase</keyword>
<dbReference type="GO" id="GO:0005507">
    <property type="term" value="F:copper ion binding"/>
    <property type="evidence" value="ECO:0007669"/>
    <property type="project" value="TreeGrafter"/>
</dbReference>
<proteinExistence type="predicted"/>
<dbReference type="GO" id="GO:0046870">
    <property type="term" value="F:cadmium ion binding"/>
    <property type="evidence" value="ECO:0007669"/>
    <property type="project" value="TreeGrafter"/>
</dbReference>
<dbReference type="GO" id="GO:1990169">
    <property type="term" value="P:stress response to copper ion"/>
    <property type="evidence" value="ECO:0007669"/>
    <property type="project" value="TreeGrafter"/>
</dbReference>
<evidence type="ECO:0000259" key="1">
    <source>
        <dbReference type="PROSITE" id="PS50151"/>
    </source>
</evidence>
<dbReference type="RefSeq" id="WP_188118410.1">
    <property type="nucleotide sequence ID" value="NZ_DAONMB010000021.1"/>
</dbReference>
<dbReference type="SUPFAM" id="SSF46600">
    <property type="entry name" value="C-terminal UvrC-binding domain of UvrB"/>
    <property type="match status" value="1"/>
</dbReference>
<sequence length="164" mass="18733">MPICQVCKKREATVFLTQIINGKKTDMYMCRQCAGEGYKIDLNTLISGLLGLSWGDEEIGTATQVACDRCGMTVEEFNRTGKMGCSHCYDVFREPMKVLLKRIQGNTRHQGKVPESYAAAHAAELEVEKLQRELRECIRVENYERAAEIRDRIRQLQSRRGGRQ</sequence>